<dbReference type="Proteomes" id="UP000245080">
    <property type="component" value="Unassembled WGS sequence"/>
</dbReference>
<feature type="region of interest" description="Disordered" evidence="1">
    <location>
        <begin position="1"/>
        <end position="35"/>
    </location>
</feature>
<keyword evidence="2" id="KW-1133">Transmembrane helix</keyword>
<organism evidence="3 4">
    <name type="scientific">Levilactobacillus bambusae</name>
    <dbReference type="NCBI Taxonomy" id="2024736"/>
    <lineage>
        <taxon>Bacteria</taxon>
        <taxon>Bacillati</taxon>
        <taxon>Bacillota</taxon>
        <taxon>Bacilli</taxon>
        <taxon>Lactobacillales</taxon>
        <taxon>Lactobacillaceae</taxon>
        <taxon>Levilactobacillus</taxon>
    </lineage>
</organism>
<sequence>MNEEEKRTPQSDSDEPLTRADYRRQREQLQKDDLERDKKRVRVEKDYAKRHQTTDTYVDPTEQLEASNEKSKRLARKLNWAILGVCILIVIVYLILFFVG</sequence>
<dbReference type="RefSeq" id="WP_109249360.1">
    <property type="nucleotide sequence ID" value="NZ_QCXQ01000001.1"/>
</dbReference>
<dbReference type="OrthoDB" id="2249706at2"/>
<evidence type="ECO:0000256" key="2">
    <source>
        <dbReference type="SAM" id="Phobius"/>
    </source>
</evidence>
<keyword evidence="2" id="KW-0472">Membrane</keyword>
<gene>
    <name evidence="3" type="ORF">DCM90_00275</name>
</gene>
<comment type="caution">
    <text evidence="3">The sequence shown here is derived from an EMBL/GenBank/DDBJ whole genome shotgun (WGS) entry which is preliminary data.</text>
</comment>
<reference evidence="3 4" key="1">
    <citation type="journal article" date="2018" name="Int. J. Syst. Evol. Microbiol.">
        <title>Lactobacillus bambusae sp. nov., isolated from a traditional fermented Ma-bamboo shoots of Taiwan.</title>
        <authorList>
            <person name="Wang L.-T."/>
        </authorList>
    </citation>
    <scope>NUCLEOTIDE SEQUENCE [LARGE SCALE GENOMIC DNA]</scope>
    <source>
        <strain evidence="3 4">BS-W1</strain>
    </source>
</reference>
<protein>
    <submittedName>
        <fullName evidence="3">Uncharacterized protein</fullName>
    </submittedName>
</protein>
<dbReference type="AlphaFoldDB" id="A0A2V1N090"/>
<proteinExistence type="predicted"/>
<dbReference type="EMBL" id="QCXQ01000001">
    <property type="protein sequence ID" value="PWG00647.1"/>
    <property type="molecule type" value="Genomic_DNA"/>
</dbReference>
<keyword evidence="2" id="KW-0812">Transmembrane</keyword>
<accession>A0A2V1N090</accession>
<keyword evidence="4" id="KW-1185">Reference proteome</keyword>
<name>A0A2V1N090_9LACO</name>
<feature type="compositionally biased region" description="Basic and acidic residues" evidence="1">
    <location>
        <begin position="16"/>
        <end position="35"/>
    </location>
</feature>
<evidence type="ECO:0000313" key="4">
    <source>
        <dbReference type="Proteomes" id="UP000245080"/>
    </source>
</evidence>
<feature type="transmembrane region" description="Helical" evidence="2">
    <location>
        <begin position="78"/>
        <end position="99"/>
    </location>
</feature>
<evidence type="ECO:0000256" key="1">
    <source>
        <dbReference type="SAM" id="MobiDB-lite"/>
    </source>
</evidence>
<evidence type="ECO:0000313" key="3">
    <source>
        <dbReference type="EMBL" id="PWG00647.1"/>
    </source>
</evidence>